<accession>A0A2S5CKW3</accession>
<keyword evidence="2 3" id="KW-0732">Signal</keyword>
<proteinExistence type="inferred from homology"/>
<evidence type="ECO:0000256" key="2">
    <source>
        <dbReference type="ARBA" id="ARBA00022729"/>
    </source>
</evidence>
<sequence length="285" mass="29126">MKNPNYLPLLSWAVIGALYAFPSVASAAILTAAQSFAVLGFAGVTNAHSDPNPQTKIWGNVGTDPSVLSSITGFPPGVVTGGAIYGPGSLSLAARNDADSAYNFLAGLHGDNVGNAQLGGLTLTPGVYHFDSSAQLTGILTLDFLGNPNADFVFQIGSTLTTSSHSAVNVINGGALSGVYWQVGSSASLGADSFFAGNLIAQASVSLEPRAEILCGRTFALTGAVTLSDNRISSNCAAENFASGHVDYQSIGFSGSQSVPEAPTLTLIIIGASKLLRRRSVLAKE</sequence>
<dbReference type="AlphaFoldDB" id="A0A2S5CKW3"/>
<feature type="chain" id="PRO_5015758029" description="DUF3494 domain-containing protein" evidence="3">
    <location>
        <begin position="28"/>
        <end position="285"/>
    </location>
</feature>
<reference evidence="4 5" key="1">
    <citation type="submission" date="2017-11" db="EMBL/GenBank/DDBJ databases">
        <title>Draft Genome Sequence of Methylobacter psychrotolerans Sph1T, an Obligate Methanotroph from Low-Temperature Environments.</title>
        <authorList>
            <person name="Oshkin I.Y."/>
            <person name="Miroshnikov K."/>
            <person name="Belova S.E."/>
            <person name="Korzhenkov A."/>
            <person name="Toshchakov S.V."/>
            <person name="Dedysh S.N."/>
        </authorList>
    </citation>
    <scope>NUCLEOTIDE SEQUENCE [LARGE SCALE GENOMIC DNA]</scope>
    <source>
        <strain evidence="4 5">Sph1</strain>
    </source>
</reference>
<dbReference type="RefSeq" id="WP_103974746.1">
    <property type="nucleotide sequence ID" value="NZ_PGFZ01000006.1"/>
</dbReference>
<organism evidence="4 5">
    <name type="scientific">Methylovulum psychrotolerans</name>
    <dbReference type="NCBI Taxonomy" id="1704499"/>
    <lineage>
        <taxon>Bacteria</taxon>
        <taxon>Pseudomonadati</taxon>
        <taxon>Pseudomonadota</taxon>
        <taxon>Gammaproteobacteria</taxon>
        <taxon>Methylococcales</taxon>
        <taxon>Methylococcaceae</taxon>
        <taxon>Methylovulum</taxon>
    </lineage>
</organism>
<dbReference type="InterPro" id="IPR021884">
    <property type="entry name" value="Ice-bd_prot"/>
</dbReference>
<protein>
    <recommendedName>
        <fullName evidence="6">DUF3494 domain-containing protein</fullName>
    </recommendedName>
</protein>
<evidence type="ECO:0000313" key="4">
    <source>
        <dbReference type="EMBL" id="POZ51438.1"/>
    </source>
</evidence>
<comment type="caution">
    <text evidence="4">The sequence shown here is derived from an EMBL/GenBank/DDBJ whole genome shotgun (WGS) entry which is preliminary data.</text>
</comment>
<gene>
    <name evidence="4" type="ORF">AADEFJLK_02888</name>
</gene>
<feature type="signal peptide" evidence="3">
    <location>
        <begin position="1"/>
        <end position="27"/>
    </location>
</feature>
<dbReference type="Proteomes" id="UP000237423">
    <property type="component" value="Unassembled WGS sequence"/>
</dbReference>
<evidence type="ECO:0000313" key="5">
    <source>
        <dbReference type="Proteomes" id="UP000237423"/>
    </source>
</evidence>
<name>A0A2S5CKW3_9GAMM</name>
<evidence type="ECO:0008006" key="6">
    <source>
        <dbReference type="Google" id="ProtNLM"/>
    </source>
</evidence>
<dbReference type="Pfam" id="PF11999">
    <property type="entry name" value="Ice_binding"/>
    <property type="match status" value="1"/>
</dbReference>
<comment type="similarity">
    <text evidence="1">Belongs to the ice-binding protein family.</text>
</comment>
<evidence type="ECO:0000256" key="3">
    <source>
        <dbReference type="SAM" id="SignalP"/>
    </source>
</evidence>
<dbReference type="EMBL" id="PGFZ01000006">
    <property type="protein sequence ID" value="POZ51438.1"/>
    <property type="molecule type" value="Genomic_DNA"/>
</dbReference>
<evidence type="ECO:0000256" key="1">
    <source>
        <dbReference type="ARBA" id="ARBA00005445"/>
    </source>
</evidence>